<keyword evidence="6 12" id="KW-0812">Transmembrane</keyword>
<keyword evidence="9" id="KW-0406">Ion transport</keyword>
<feature type="transmembrane region" description="Helical" evidence="12">
    <location>
        <begin position="329"/>
        <end position="348"/>
    </location>
</feature>
<accession>A0A537J3C2</accession>
<evidence type="ECO:0000256" key="3">
    <source>
        <dbReference type="ARBA" id="ARBA00022448"/>
    </source>
</evidence>
<feature type="transmembrane region" description="Helical" evidence="12">
    <location>
        <begin position="360"/>
        <end position="378"/>
    </location>
</feature>
<dbReference type="AlphaFoldDB" id="A0A537J3C2"/>
<organism evidence="14 15">
    <name type="scientific">Candidatus Segetimicrobium genomatis</name>
    <dbReference type="NCBI Taxonomy" id="2569760"/>
    <lineage>
        <taxon>Bacteria</taxon>
        <taxon>Bacillati</taxon>
        <taxon>Candidatus Sysuimicrobiota</taxon>
        <taxon>Candidatus Sysuimicrobiia</taxon>
        <taxon>Candidatus Sysuimicrobiales</taxon>
        <taxon>Candidatus Segetimicrobiaceae</taxon>
        <taxon>Candidatus Segetimicrobium</taxon>
    </lineage>
</organism>
<gene>
    <name evidence="14" type="ORF">E6H03_12770</name>
</gene>
<evidence type="ECO:0000313" key="15">
    <source>
        <dbReference type="Proteomes" id="UP000318093"/>
    </source>
</evidence>
<feature type="transmembrane region" description="Helical" evidence="12">
    <location>
        <begin position="216"/>
        <end position="246"/>
    </location>
</feature>
<proteinExistence type="inferred from homology"/>
<dbReference type="InterPro" id="IPR006153">
    <property type="entry name" value="Cation/H_exchanger_TM"/>
</dbReference>
<feature type="transmembrane region" description="Helical" evidence="12">
    <location>
        <begin position="295"/>
        <end position="317"/>
    </location>
</feature>
<evidence type="ECO:0000256" key="10">
    <source>
        <dbReference type="ARBA" id="ARBA00023136"/>
    </source>
</evidence>
<reference evidence="14 15" key="1">
    <citation type="journal article" date="2019" name="Nat. Microbiol.">
        <title>Mediterranean grassland soil C-N compound turnover is dependent on rainfall and depth, and is mediated by genomically divergent microorganisms.</title>
        <authorList>
            <person name="Diamond S."/>
            <person name="Andeer P.F."/>
            <person name="Li Z."/>
            <person name="Crits-Christoph A."/>
            <person name="Burstein D."/>
            <person name="Anantharaman K."/>
            <person name="Lane K.R."/>
            <person name="Thomas B.C."/>
            <person name="Pan C."/>
            <person name="Northen T.R."/>
            <person name="Banfield J.F."/>
        </authorList>
    </citation>
    <scope>NUCLEOTIDE SEQUENCE [LARGE SCALE GENOMIC DNA]</scope>
    <source>
        <strain evidence="14">NP_6</strain>
    </source>
</reference>
<name>A0A537J3C2_9BACT</name>
<feature type="transmembrane region" description="Helical" evidence="12">
    <location>
        <begin position="51"/>
        <end position="69"/>
    </location>
</feature>
<dbReference type="GO" id="GO:0005886">
    <property type="term" value="C:plasma membrane"/>
    <property type="evidence" value="ECO:0007669"/>
    <property type="project" value="UniProtKB-SubCell"/>
</dbReference>
<keyword evidence="11" id="KW-0739">Sodium transport</keyword>
<comment type="similarity">
    <text evidence="2">Belongs to the monovalent cation:proton antiporter 1 (CPA1) transporter (TC 2.A.36) family.</text>
</comment>
<feature type="transmembrane region" description="Helical" evidence="12">
    <location>
        <begin position="267"/>
        <end position="289"/>
    </location>
</feature>
<comment type="caution">
    <text evidence="14">The sequence shown here is derived from an EMBL/GenBank/DDBJ whole genome shotgun (WGS) entry which is preliminary data.</text>
</comment>
<keyword evidence="8" id="KW-0915">Sodium</keyword>
<dbReference type="GO" id="GO:0015386">
    <property type="term" value="F:potassium:proton antiporter activity"/>
    <property type="evidence" value="ECO:0007669"/>
    <property type="project" value="TreeGrafter"/>
</dbReference>
<evidence type="ECO:0000259" key="13">
    <source>
        <dbReference type="Pfam" id="PF00999"/>
    </source>
</evidence>
<dbReference type="Gene3D" id="6.10.140.1330">
    <property type="match status" value="1"/>
</dbReference>
<evidence type="ECO:0000256" key="11">
    <source>
        <dbReference type="ARBA" id="ARBA00023201"/>
    </source>
</evidence>
<dbReference type="GO" id="GO:0098719">
    <property type="term" value="P:sodium ion import across plasma membrane"/>
    <property type="evidence" value="ECO:0007669"/>
    <property type="project" value="TreeGrafter"/>
</dbReference>
<sequence length="392" mass="39557">MQLALVFMVAAAVVAIVAQRLRFPYTVALVIAGLAAGALRLLPPVAVSSEVLLTIVIPPLLFEGALHLAPAHLRAYGLLIGLLAIPGTLVAAVGIGWAAAAAGVPPQAAMLLGVIAAAIDPVSVIALVREAGLDPRLAAILEGEAVLNDGVAIVLFTIVSGPAAGGFWPAAGGFWPAAGQFVWLIAAGGVVGVLLAAGVSYVLGRVAQPLVETLGSLILLVGSLLAAGRLGASGIIAVMCAGVVFASSGRRSLTGAGQETLRTVWDFLAFLANSALFLFIGLQVTGAHLVRHGMLIAVVIAAALAARALTVYGFAAVSRPFGVDIPTAWRHVLFWGGLRGGVAIALVLDLGAGLPGHDDVAAAVFGLVVFTLIGQGLSMQPLMRRVGLLPAT</sequence>
<feature type="domain" description="Cation/H+ exchanger transmembrane" evidence="13">
    <location>
        <begin position="9"/>
        <end position="384"/>
    </location>
</feature>
<evidence type="ECO:0000256" key="5">
    <source>
        <dbReference type="ARBA" id="ARBA00022475"/>
    </source>
</evidence>
<dbReference type="InterPro" id="IPR018422">
    <property type="entry name" value="Cation/H_exchanger_CPA1"/>
</dbReference>
<dbReference type="PANTHER" id="PTHR10110">
    <property type="entry name" value="SODIUM/HYDROGEN EXCHANGER"/>
    <property type="match status" value="1"/>
</dbReference>
<dbReference type="GO" id="GO:0015385">
    <property type="term" value="F:sodium:proton antiporter activity"/>
    <property type="evidence" value="ECO:0007669"/>
    <property type="project" value="InterPro"/>
</dbReference>
<protein>
    <recommendedName>
        <fullName evidence="13">Cation/H+ exchanger transmembrane domain-containing protein</fullName>
    </recommendedName>
</protein>
<keyword evidence="5" id="KW-1003">Cell membrane</keyword>
<dbReference type="EMBL" id="VBAN01000454">
    <property type="protein sequence ID" value="TMI78050.1"/>
    <property type="molecule type" value="Genomic_DNA"/>
</dbReference>
<dbReference type="Pfam" id="PF00999">
    <property type="entry name" value="Na_H_Exchanger"/>
    <property type="match status" value="1"/>
</dbReference>
<keyword evidence="3" id="KW-0813">Transport</keyword>
<evidence type="ECO:0000256" key="6">
    <source>
        <dbReference type="ARBA" id="ARBA00022692"/>
    </source>
</evidence>
<keyword evidence="7 12" id="KW-1133">Transmembrane helix</keyword>
<evidence type="ECO:0000256" key="7">
    <source>
        <dbReference type="ARBA" id="ARBA00022989"/>
    </source>
</evidence>
<feature type="transmembrane region" description="Helical" evidence="12">
    <location>
        <begin position="75"/>
        <end position="97"/>
    </location>
</feature>
<dbReference type="Proteomes" id="UP000318093">
    <property type="component" value="Unassembled WGS sequence"/>
</dbReference>
<evidence type="ECO:0000256" key="12">
    <source>
        <dbReference type="SAM" id="Phobius"/>
    </source>
</evidence>
<keyword evidence="4" id="KW-0050">Antiport</keyword>
<evidence type="ECO:0000256" key="2">
    <source>
        <dbReference type="ARBA" id="ARBA00007367"/>
    </source>
</evidence>
<feature type="transmembrane region" description="Helical" evidence="12">
    <location>
        <begin position="109"/>
        <end position="128"/>
    </location>
</feature>
<feature type="transmembrane region" description="Helical" evidence="12">
    <location>
        <begin position="25"/>
        <end position="42"/>
    </location>
</feature>
<dbReference type="PANTHER" id="PTHR10110:SF195">
    <property type="entry name" value="NA(+)_H(+) ANTIPORTER NHAS2"/>
    <property type="match status" value="1"/>
</dbReference>
<evidence type="ECO:0000256" key="8">
    <source>
        <dbReference type="ARBA" id="ARBA00023053"/>
    </source>
</evidence>
<feature type="transmembrane region" description="Helical" evidence="12">
    <location>
        <begin position="151"/>
        <end position="169"/>
    </location>
</feature>
<keyword evidence="10 12" id="KW-0472">Membrane</keyword>
<evidence type="ECO:0000313" key="14">
    <source>
        <dbReference type="EMBL" id="TMI78050.1"/>
    </source>
</evidence>
<comment type="subcellular location">
    <subcellularLocation>
        <location evidence="1">Cell membrane</location>
        <topology evidence="1">Multi-pass membrane protein</topology>
    </subcellularLocation>
</comment>
<dbReference type="GO" id="GO:0051453">
    <property type="term" value="P:regulation of intracellular pH"/>
    <property type="evidence" value="ECO:0007669"/>
    <property type="project" value="TreeGrafter"/>
</dbReference>
<feature type="transmembrane region" description="Helical" evidence="12">
    <location>
        <begin position="181"/>
        <end position="204"/>
    </location>
</feature>
<evidence type="ECO:0000256" key="9">
    <source>
        <dbReference type="ARBA" id="ARBA00023065"/>
    </source>
</evidence>
<evidence type="ECO:0000256" key="4">
    <source>
        <dbReference type="ARBA" id="ARBA00022449"/>
    </source>
</evidence>
<evidence type="ECO:0000256" key="1">
    <source>
        <dbReference type="ARBA" id="ARBA00004651"/>
    </source>
</evidence>